<keyword evidence="5 11" id="KW-0812">Transmembrane</keyword>
<evidence type="ECO:0000256" key="4">
    <source>
        <dbReference type="ARBA" id="ARBA00022547"/>
    </source>
</evidence>
<dbReference type="InterPro" id="IPR035921">
    <property type="entry name" value="F/V-ATP_Csub_sf"/>
</dbReference>
<dbReference type="Proteomes" id="UP001497444">
    <property type="component" value="Unassembled WGS sequence"/>
</dbReference>
<evidence type="ECO:0000256" key="9">
    <source>
        <dbReference type="ARBA" id="ARBA00023121"/>
    </source>
</evidence>
<feature type="non-terminal residue" evidence="13">
    <location>
        <position position="71"/>
    </location>
</feature>
<dbReference type="SUPFAM" id="SSF81333">
    <property type="entry name" value="F1F0 ATP synthase subunit C"/>
    <property type="match status" value="1"/>
</dbReference>
<keyword evidence="8 11" id="KW-0406">Ion transport</keyword>
<keyword evidence="4" id="KW-0138">CF(0)</keyword>
<dbReference type="PROSITE" id="PS00605">
    <property type="entry name" value="ATPASE_C"/>
    <property type="match status" value="1"/>
</dbReference>
<name>A0ABP0VK28_9BRYO</name>
<protein>
    <recommendedName>
        <fullName evidence="12">V-ATPase proteolipid subunit C-like domain-containing protein</fullName>
    </recommendedName>
</protein>
<evidence type="ECO:0000256" key="5">
    <source>
        <dbReference type="ARBA" id="ARBA00022692"/>
    </source>
</evidence>
<feature type="transmembrane region" description="Helical" evidence="11">
    <location>
        <begin position="50"/>
        <end position="70"/>
    </location>
</feature>
<evidence type="ECO:0000259" key="12">
    <source>
        <dbReference type="Pfam" id="PF00137"/>
    </source>
</evidence>
<keyword evidence="14" id="KW-1185">Reference proteome</keyword>
<keyword evidence="7 11" id="KW-1133">Transmembrane helix</keyword>
<feature type="non-terminal residue" evidence="13">
    <location>
        <position position="1"/>
    </location>
</feature>
<dbReference type="InterPro" id="IPR002379">
    <property type="entry name" value="ATPase_proteolipid_c-like_dom"/>
</dbReference>
<dbReference type="PANTHER" id="PTHR10031:SF0">
    <property type="entry name" value="ATPASE PROTEIN 9"/>
    <property type="match status" value="1"/>
</dbReference>
<dbReference type="InterPro" id="IPR020537">
    <property type="entry name" value="ATP_synth_F0_csu_DDCD_BS"/>
</dbReference>
<evidence type="ECO:0000313" key="14">
    <source>
        <dbReference type="Proteomes" id="UP001497444"/>
    </source>
</evidence>
<evidence type="ECO:0000256" key="1">
    <source>
        <dbReference type="ARBA" id="ARBA00004141"/>
    </source>
</evidence>
<dbReference type="InterPro" id="IPR000454">
    <property type="entry name" value="ATP_synth_F0_csu"/>
</dbReference>
<dbReference type="Gene3D" id="1.20.20.10">
    <property type="entry name" value="F1F0 ATP synthase subunit C"/>
    <property type="match status" value="1"/>
</dbReference>
<comment type="caution">
    <text evidence="13">The sequence shown here is derived from an EMBL/GenBank/DDBJ whole genome shotgun (WGS) entry which is preliminary data.</text>
</comment>
<evidence type="ECO:0000313" key="13">
    <source>
        <dbReference type="EMBL" id="CAK9253842.1"/>
    </source>
</evidence>
<accession>A0ABP0VK28</accession>
<dbReference type="EMBL" id="CAXAQS010000939">
    <property type="protein sequence ID" value="CAK9253842.1"/>
    <property type="molecule type" value="Genomic_DNA"/>
</dbReference>
<sequence length="71" mass="7089">DTNITILSSSKFIGAGLATIGLVGAGAGVGVVFGSLILGVSRNPGIKNELFRNAILGFALTEAVGLLALMM</sequence>
<evidence type="ECO:0000256" key="3">
    <source>
        <dbReference type="ARBA" id="ARBA00022448"/>
    </source>
</evidence>
<dbReference type="Pfam" id="PF00137">
    <property type="entry name" value="ATP-synt_C"/>
    <property type="match status" value="1"/>
</dbReference>
<comment type="subcellular location">
    <subcellularLocation>
        <location evidence="1">Membrane</location>
        <topology evidence="1">Multi-pass membrane protein</topology>
    </subcellularLocation>
</comment>
<dbReference type="CDD" id="cd18182">
    <property type="entry name" value="ATP-synt_Fo_c_ATP5G3"/>
    <property type="match status" value="1"/>
</dbReference>
<evidence type="ECO:0000256" key="10">
    <source>
        <dbReference type="ARBA" id="ARBA00023136"/>
    </source>
</evidence>
<keyword evidence="9 11" id="KW-0446">Lipid-binding</keyword>
<evidence type="ECO:0000256" key="8">
    <source>
        <dbReference type="ARBA" id="ARBA00023065"/>
    </source>
</evidence>
<feature type="domain" description="V-ATPase proteolipid subunit C-like" evidence="12">
    <location>
        <begin position="13"/>
        <end position="71"/>
    </location>
</feature>
<comment type="similarity">
    <text evidence="2 11">Belongs to the ATPase C chain family.</text>
</comment>
<keyword evidence="6 11" id="KW-0375">Hydrogen ion transport</keyword>
<evidence type="ECO:0000256" key="2">
    <source>
        <dbReference type="ARBA" id="ARBA00006704"/>
    </source>
</evidence>
<organism evidence="13 14">
    <name type="scientific">Sphagnum jensenii</name>
    <dbReference type="NCBI Taxonomy" id="128206"/>
    <lineage>
        <taxon>Eukaryota</taxon>
        <taxon>Viridiplantae</taxon>
        <taxon>Streptophyta</taxon>
        <taxon>Embryophyta</taxon>
        <taxon>Bryophyta</taxon>
        <taxon>Sphagnophytina</taxon>
        <taxon>Sphagnopsida</taxon>
        <taxon>Sphagnales</taxon>
        <taxon>Sphagnaceae</taxon>
        <taxon>Sphagnum</taxon>
    </lineage>
</organism>
<keyword evidence="10 11" id="KW-0472">Membrane</keyword>
<dbReference type="InterPro" id="IPR038662">
    <property type="entry name" value="ATP_synth_F0_csu_sf"/>
</dbReference>
<proteinExistence type="inferred from homology"/>
<evidence type="ECO:0000256" key="7">
    <source>
        <dbReference type="ARBA" id="ARBA00022989"/>
    </source>
</evidence>
<evidence type="ECO:0000256" key="11">
    <source>
        <dbReference type="RuleBase" id="RU004221"/>
    </source>
</evidence>
<keyword evidence="3 11" id="KW-0813">Transport</keyword>
<feature type="transmembrane region" description="Helical" evidence="11">
    <location>
        <begin position="12"/>
        <end position="38"/>
    </location>
</feature>
<evidence type="ECO:0000256" key="6">
    <source>
        <dbReference type="ARBA" id="ARBA00022781"/>
    </source>
</evidence>
<reference evidence="13" key="1">
    <citation type="submission" date="2024-02" db="EMBL/GenBank/DDBJ databases">
        <authorList>
            <consortium name="ELIXIR-Norway"/>
            <consortium name="Elixir Norway"/>
        </authorList>
    </citation>
    <scope>NUCLEOTIDE SEQUENCE</scope>
</reference>
<gene>
    <name evidence="13" type="ORF">CSSPJE1EN1_LOCUS29220</name>
</gene>
<dbReference type="PRINTS" id="PR00124">
    <property type="entry name" value="ATPASEC"/>
</dbReference>
<dbReference type="PANTHER" id="PTHR10031">
    <property type="entry name" value="ATP SYNTHASE LIPID-BINDING PROTEIN, MITOCHONDRIAL"/>
    <property type="match status" value="1"/>
</dbReference>